<evidence type="ECO:0000313" key="2">
    <source>
        <dbReference type="EMBL" id="MFC4386711.1"/>
    </source>
</evidence>
<feature type="coiled-coil region" evidence="1">
    <location>
        <begin position="16"/>
        <end position="89"/>
    </location>
</feature>
<comment type="caution">
    <text evidence="2">The sequence shown here is derived from an EMBL/GenBank/DDBJ whole genome shotgun (WGS) entry which is preliminary data.</text>
</comment>
<keyword evidence="3" id="KW-1185">Reference proteome</keyword>
<dbReference type="RefSeq" id="WP_390195570.1">
    <property type="nucleotide sequence ID" value="NZ_JBHSDV010000001.1"/>
</dbReference>
<evidence type="ECO:0008006" key="4">
    <source>
        <dbReference type="Google" id="ProtNLM"/>
    </source>
</evidence>
<dbReference type="EMBL" id="JBHSDV010000001">
    <property type="protein sequence ID" value="MFC4386711.1"/>
    <property type="molecule type" value="Genomic_DNA"/>
</dbReference>
<gene>
    <name evidence="2" type="ORF">ACFOZ1_02700</name>
</gene>
<evidence type="ECO:0000313" key="3">
    <source>
        <dbReference type="Proteomes" id="UP001595880"/>
    </source>
</evidence>
<reference evidence="3" key="1">
    <citation type="journal article" date="2019" name="Int. J. Syst. Evol. Microbiol.">
        <title>The Global Catalogue of Microorganisms (GCM) 10K type strain sequencing project: providing services to taxonomists for standard genome sequencing and annotation.</title>
        <authorList>
            <consortium name="The Broad Institute Genomics Platform"/>
            <consortium name="The Broad Institute Genome Sequencing Center for Infectious Disease"/>
            <person name="Wu L."/>
            <person name="Ma J."/>
        </authorList>
    </citation>
    <scope>NUCLEOTIDE SEQUENCE [LARGE SCALE GENOMIC DNA]</scope>
    <source>
        <strain evidence="3">KACC 14058</strain>
    </source>
</reference>
<accession>A0ABV8VUG8</accession>
<sequence>MKKGNNISSLQDQNQLAQAQQSLLHLQHAMQQAQTNPNTEIMSQIQQAIEKAERSLLQAEAVTDDIQAINLVRNELQRQQDTYQNLVDQNFS</sequence>
<dbReference type="Proteomes" id="UP001595880">
    <property type="component" value="Unassembled WGS sequence"/>
</dbReference>
<organism evidence="2 3">
    <name type="scientific">Gracilibacillus marinus</name>
    <dbReference type="NCBI Taxonomy" id="630535"/>
    <lineage>
        <taxon>Bacteria</taxon>
        <taxon>Bacillati</taxon>
        <taxon>Bacillota</taxon>
        <taxon>Bacilli</taxon>
        <taxon>Bacillales</taxon>
        <taxon>Bacillaceae</taxon>
        <taxon>Gracilibacillus</taxon>
    </lineage>
</organism>
<keyword evidence="1" id="KW-0175">Coiled coil</keyword>
<proteinExistence type="predicted"/>
<name>A0ABV8VUG8_9BACI</name>
<protein>
    <recommendedName>
        <fullName evidence="4">DUF2564 family protein</fullName>
    </recommendedName>
</protein>
<evidence type="ECO:0000256" key="1">
    <source>
        <dbReference type="SAM" id="Coils"/>
    </source>
</evidence>